<dbReference type="InterPro" id="IPR007111">
    <property type="entry name" value="NACHT_NTPase"/>
</dbReference>
<feature type="repeat" description="ANK" evidence="2">
    <location>
        <begin position="1050"/>
        <end position="1082"/>
    </location>
</feature>
<dbReference type="InterPro" id="IPR035994">
    <property type="entry name" value="Nucleoside_phosphorylase_sf"/>
</dbReference>
<dbReference type="PROSITE" id="PS50088">
    <property type="entry name" value="ANK_REPEAT"/>
    <property type="match status" value="8"/>
</dbReference>
<keyword evidence="5" id="KW-1185">Reference proteome</keyword>
<dbReference type="SMART" id="SM00248">
    <property type="entry name" value="ANK"/>
    <property type="match status" value="13"/>
</dbReference>
<keyword evidence="2" id="KW-0040">ANK repeat</keyword>
<protein>
    <submittedName>
        <fullName evidence="4">Ankyrin repeat domain-containing protein 17</fullName>
    </submittedName>
</protein>
<evidence type="ECO:0000256" key="2">
    <source>
        <dbReference type="PROSITE-ProRule" id="PRU00023"/>
    </source>
</evidence>
<reference evidence="4 5" key="1">
    <citation type="submission" date="2021-07" db="EMBL/GenBank/DDBJ databases">
        <title>Genome data of Colletotrichum spaethianum.</title>
        <authorList>
            <person name="Utami Y.D."/>
            <person name="Hiruma K."/>
        </authorList>
    </citation>
    <scope>NUCLEOTIDE SEQUENCE [LARGE SCALE GENOMIC DNA]</scope>
    <source>
        <strain evidence="4 5">MAFF 242679</strain>
    </source>
</reference>
<dbReference type="GO" id="GO:0009116">
    <property type="term" value="P:nucleoside metabolic process"/>
    <property type="evidence" value="ECO:0007669"/>
    <property type="project" value="InterPro"/>
</dbReference>
<feature type="repeat" description="ANK" evidence="2">
    <location>
        <begin position="862"/>
        <end position="891"/>
    </location>
</feature>
<dbReference type="PANTHER" id="PTHR46082">
    <property type="entry name" value="ATP/GTP-BINDING PROTEIN-RELATED"/>
    <property type="match status" value="1"/>
</dbReference>
<dbReference type="InterPro" id="IPR027417">
    <property type="entry name" value="P-loop_NTPase"/>
</dbReference>
<dbReference type="Gene3D" id="1.25.40.20">
    <property type="entry name" value="Ankyrin repeat-containing domain"/>
    <property type="match status" value="2"/>
</dbReference>
<evidence type="ECO:0000313" key="4">
    <source>
        <dbReference type="EMBL" id="GJC88736.1"/>
    </source>
</evidence>
<dbReference type="Gene3D" id="3.40.50.1580">
    <property type="entry name" value="Nucleoside phosphorylase domain"/>
    <property type="match status" value="1"/>
</dbReference>
<dbReference type="SUPFAM" id="SSF52540">
    <property type="entry name" value="P-loop containing nucleoside triphosphate hydrolases"/>
    <property type="match status" value="1"/>
</dbReference>
<dbReference type="Proteomes" id="UP001055172">
    <property type="component" value="Unassembled WGS sequence"/>
</dbReference>
<dbReference type="InterPro" id="IPR002110">
    <property type="entry name" value="Ankyrin_rpt"/>
</dbReference>
<feature type="repeat" description="ANK" evidence="2">
    <location>
        <begin position="1149"/>
        <end position="1181"/>
    </location>
</feature>
<feature type="repeat" description="ANK" evidence="2">
    <location>
        <begin position="925"/>
        <end position="957"/>
    </location>
</feature>
<sequence length="1334" mass="147096">MVISTALEDPESYTIGWIAALPIERAAAVAMLDEKHEEPKNFARHPTDTNVYTWGRIGEHNIAIASLAAGIYGLTSAATTASSLSSSLPSIRIGLLVGIGGGIPRLDEDRDIRLGDVVVSQPDGTTGGVCQYDLVKAKPNNRRERKGFLGMPPIVLLKALASIQADHEIEDSKIPEFLENMLKINPKMAKKSKQNPGYIHQGFDSDRLFDASYEHISGQDCYSCEAINEVKREPRDTTDPTIHYGIIASGNTLIKDATARDQIVTDLGEDCICFEMEAAGLMNHFPCLVIRGICDYADSHKNDRWQRYASATAAAYAKEFLAYVPAAEVQESKRALEVLESVKEAVESVVSENQRERVRNWLAPPDPSTNANHARKLRHGGTGGWLLETTEFQNWVVGAYRHLWLHGLAGCGKTILSSTILDHLKKEDGRVILSFFFDFGDTTKQTLDDMLRSLVSQLYHGNFDSAAHLDDAFRRHRDGENKPTTKALRDVLRMILADQKDLFIVLDALDESTTGDEIRLWIKDMFSTPDLVHVQLIYTSRPEAEFISEITALIGEECCLPLDKWAINGDIRSYVTARLETDPGFNKKRLSEDLLERLRDKVGNGADGICLTPMALKKELDRLPRDLTETYDRMLQKIPREYWSSSVRLLQFVVHSKKPLTLEVAVEVVATDIDDEPPHFHCDGRVFSNDDILRHCPSLVSVIEWKDWDGVIRKELHLAHFSVKEYLLLQDDFDPMKSSITITKTCLAYLTDIKGSRWRLAEEYPMAQYAAESWLDFVKAGRAEPPDDITTTIASFLQEKNTLKRWTYFNEEIDGRWFRMLNNDQPIGGSLYYACRSGLTAVAKMIINQGADVNSHRGVYGTALQAASHFGHLETVRLLVDNQADVNAEGGEHGTALQAASSEGHFEIVRLLLDKRADANAQPGAFATALQAASYNQHMDIVRLLVDEQADVNAEGGQHGTALQAVLRDGPFEYLRLRRQNPDDWNASAVRTASYDRYLEILRILLDKQADVNAPGANGTALGLAMRHGDLNIVKILLEYGAVINRQGEQAEAPLEAAFAAGHEDVAFMLLERGADLNLQCGTHGSLLSAASSGGSEKIVEILISKDIDVNIQVGTWGTALHEASLRGHEKIVQMLIDKNADANVQGGAWGNALQAAAYGGYEKIVQMLLDSGADVNAQGGIYGNALQAASYRGYEKIVEILVNSGAQVDFQAGGEYGTALRAACRGGEGKIVKKLLDFGADISILISHYSCFGGGDELPEHAGFSTFWKVLTELGADSEVERGRLSGLLRHACASNCTEAIEKLISLGADVNGHAGGLAIKMLFIFWSDWVQI</sequence>
<feature type="repeat" description="ANK" evidence="2">
    <location>
        <begin position="1116"/>
        <end position="1148"/>
    </location>
</feature>
<dbReference type="SUPFAM" id="SSF53167">
    <property type="entry name" value="Purine and uridine phosphorylases"/>
    <property type="match status" value="1"/>
</dbReference>
<dbReference type="PRINTS" id="PR01415">
    <property type="entry name" value="ANKYRIN"/>
</dbReference>
<evidence type="ECO:0000259" key="3">
    <source>
        <dbReference type="PROSITE" id="PS50837"/>
    </source>
</evidence>
<dbReference type="Pfam" id="PF00023">
    <property type="entry name" value="Ank"/>
    <property type="match status" value="1"/>
</dbReference>
<dbReference type="Gene3D" id="3.40.50.300">
    <property type="entry name" value="P-loop containing nucleotide triphosphate hydrolases"/>
    <property type="match status" value="1"/>
</dbReference>
<dbReference type="GO" id="GO:0003824">
    <property type="term" value="F:catalytic activity"/>
    <property type="evidence" value="ECO:0007669"/>
    <property type="project" value="InterPro"/>
</dbReference>
<comment type="caution">
    <text evidence="4">The sequence shown here is derived from an EMBL/GenBank/DDBJ whole genome shotgun (WGS) entry which is preliminary data.</text>
</comment>
<keyword evidence="1" id="KW-0677">Repeat</keyword>
<feature type="repeat" description="ANK" evidence="2">
    <location>
        <begin position="892"/>
        <end position="924"/>
    </location>
</feature>
<dbReference type="PROSITE" id="PS50837">
    <property type="entry name" value="NACHT"/>
    <property type="match status" value="1"/>
</dbReference>
<organism evidence="4 5">
    <name type="scientific">Colletotrichum liriopes</name>
    <dbReference type="NCBI Taxonomy" id="708192"/>
    <lineage>
        <taxon>Eukaryota</taxon>
        <taxon>Fungi</taxon>
        <taxon>Dikarya</taxon>
        <taxon>Ascomycota</taxon>
        <taxon>Pezizomycotina</taxon>
        <taxon>Sordariomycetes</taxon>
        <taxon>Hypocreomycetidae</taxon>
        <taxon>Glomerellales</taxon>
        <taxon>Glomerellaceae</taxon>
        <taxon>Colletotrichum</taxon>
        <taxon>Colletotrichum spaethianum species complex</taxon>
    </lineage>
</organism>
<dbReference type="InterPro" id="IPR036770">
    <property type="entry name" value="Ankyrin_rpt-contain_sf"/>
</dbReference>
<dbReference type="Pfam" id="PF12796">
    <property type="entry name" value="Ank_2"/>
    <property type="match status" value="3"/>
</dbReference>
<dbReference type="Pfam" id="PF24883">
    <property type="entry name" value="NPHP3_N"/>
    <property type="match status" value="1"/>
</dbReference>
<dbReference type="SUPFAM" id="SSF48403">
    <property type="entry name" value="Ankyrin repeat"/>
    <property type="match status" value="2"/>
</dbReference>
<proteinExistence type="predicted"/>
<feature type="domain" description="NACHT" evidence="3">
    <location>
        <begin position="401"/>
        <end position="544"/>
    </location>
</feature>
<dbReference type="PROSITE" id="PS50297">
    <property type="entry name" value="ANK_REP_REGION"/>
    <property type="match status" value="5"/>
</dbReference>
<dbReference type="InterPro" id="IPR053137">
    <property type="entry name" value="NLR-like"/>
</dbReference>
<feature type="repeat" description="ANK" evidence="2">
    <location>
        <begin position="1216"/>
        <end position="1248"/>
    </location>
</feature>
<dbReference type="PANTHER" id="PTHR46082:SF11">
    <property type="entry name" value="AAA+ ATPASE DOMAIN-CONTAINING PROTEIN-RELATED"/>
    <property type="match status" value="1"/>
</dbReference>
<name>A0AA37LYK4_9PEZI</name>
<accession>A0AA37LYK4</accession>
<dbReference type="InterPro" id="IPR056884">
    <property type="entry name" value="NPHP3-like_N"/>
</dbReference>
<evidence type="ECO:0000256" key="1">
    <source>
        <dbReference type="ARBA" id="ARBA00022737"/>
    </source>
</evidence>
<evidence type="ECO:0000313" key="5">
    <source>
        <dbReference type="Proteomes" id="UP001055172"/>
    </source>
</evidence>
<feature type="repeat" description="ANK" evidence="2">
    <location>
        <begin position="1017"/>
        <end position="1049"/>
    </location>
</feature>
<dbReference type="EMBL" id="BPPX01000035">
    <property type="protein sequence ID" value="GJC88736.1"/>
    <property type="molecule type" value="Genomic_DNA"/>
</dbReference>
<gene>
    <name evidence="4" type="ORF">ColLi_11574</name>
</gene>